<evidence type="ECO:0000313" key="2">
    <source>
        <dbReference type="EMBL" id="ALS76418.1"/>
    </source>
</evidence>
<dbReference type="InterPro" id="IPR001296">
    <property type="entry name" value="Glyco_trans_1"/>
</dbReference>
<dbReference type="Gene3D" id="3.40.50.2000">
    <property type="entry name" value="Glycogen Phosphorylase B"/>
    <property type="match status" value="2"/>
</dbReference>
<dbReference type="CDD" id="cd03811">
    <property type="entry name" value="GT4_GT28_WabH-like"/>
    <property type="match status" value="1"/>
</dbReference>
<evidence type="ECO:0000313" key="3">
    <source>
        <dbReference type="Proteomes" id="UP000067683"/>
    </source>
</evidence>
<dbReference type="SUPFAM" id="SSF53756">
    <property type="entry name" value="UDP-Glycosyltransferase/glycogen phosphorylase"/>
    <property type="match status" value="1"/>
</dbReference>
<dbReference type="Pfam" id="PF00534">
    <property type="entry name" value="Glycos_transf_1"/>
    <property type="match status" value="1"/>
</dbReference>
<keyword evidence="3" id="KW-1185">Reference proteome</keyword>
<evidence type="ECO:0000259" key="1">
    <source>
        <dbReference type="Pfam" id="PF00534"/>
    </source>
</evidence>
<gene>
    <name evidence="2" type="ORF">AUC31_14955</name>
</gene>
<protein>
    <recommendedName>
        <fullName evidence="1">Glycosyl transferase family 1 domain-containing protein</fullName>
    </recommendedName>
</protein>
<proteinExistence type="predicted"/>
<reference evidence="2" key="1">
    <citation type="submission" date="2016-01" db="EMBL/GenBank/DDBJ databases">
        <title>Complete genome of Planococcus rifietoensis type strain M8.</title>
        <authorList>
            <person name="See-Too W.S."/>
        </authorList>
    </citation>
    <scope>NUCLEOTIDE SEQUENCE [LARGE SCALE GENOMIC DNA]</scope>
    <source>
        <strain evidence="2">M8</strain>
    </source>
</reference>
<dbReference type="AlphaFoldDB" id="A0A0U2J7R0"/>
<dbReference type="GO" id="GO:0016757">
    <property type="term" value="F:glycosyltransferase activity"/>
    <property type="evidence" value="ECO:0007669"/>
    <property type="project" value="InterPro"/>
</dbReference>
<dbReference type="STRING" id="200991.AUC31_14955"/>
<dbReference type="PANTHER" id="PTHR12526:SF630">
    <property type="entry name" value="GLYCOSYLTRANSFERASE"/>
    <property type="match status" value="1"/>
</dbReference>
<dbReference type="KEGG" id="prt:AUC31_14955"/>
<name>A0A0U2J7R0_9BACL</name>
<feature type="domain" description="Glycosyl transferase family 1" evidence="1">
    <location>
        <begin position="190"/>
        <end position="312"/>
    </location>
</feature>
<dbReference type="RefSeq" id="WP_058383120.1">
    <property type="nucleotide sequence ID" value="NZ_CP013659.2"/>
</dbReference>
<dbReference type="PANTHER" id="PTHR12526">
    <property type="entry name" value="GLYCOSYLTRANSFERASE"/>
    <property type="match status" value="1"/>
</dbReference>
<dbReference type="OrthoDB" id="9806653at2"/>
<sequence>MNSNKKIGLLIPHLESGGAERVVSITSKLFEESGIDVFVFVYDDSNISYDYGGTLVNLNSSASNNKILKVLNRFSRIIKLSYYLRKYNIETTISFLYAANTVNYFANHKGKSILTCRGQRDYEKNGHKYSKMIKNSFRFIVQTDRMKLDFINDYNVDSSKLIVLPNPFNVDYIQKLSHEKLKQSELDFINFTETHTTAVTMGAFKQDKGYWHLIKAFILAKKEIPDLGLVFIGHRGELEKDIKEMIKKSGLQEDVFFVGFQKNPYNFLMRCDFYVCSSLNEGFPNAIVEAMAVGLPVISTDCKNGPKEILMQSEERNNNLPFFKSYGILIEPFKSGPPNYHVNQINREEEKLAEKIIELSINKELRATYSSLSYERSLVYDYDTFFKKLSKTLEKC</sequence>
<dbReference type="Proteomes" id="UP000067683">
    <property type="component" value="Chromosome"/>
</dbReference>
<accession>A0A0U2J7R0</accession>
<organism evidence="2 3">
    <name type="scientific">Planococcus rifietoensis</name>
    <dbReference type="NCBI Taxonomy" id="200991"/>
    <lineage>
        <taxon>Bacteria</taxon>
        <taxon>Bacillati</taxon>
        <taxon>Bacillota</taxon>
        <taxon>Bacilli</taxon>
        <taxon>Bacillales</taxon>
        <taxon>Caryophanaceae</taxon>
        <taxon>Planococcus</taxon>
    </lineage>
</organism>
<dbReference type="EMBL" id="CP013659">
    <property type="protein sequence ID" value="ALS76418.1"/>
    <property type="molecule type" value="Genomic_DNA"/>
</dbReference>